<dbReference type="InterPro" id="IPR048738">
    <property type="entry name" value="CEP104_Znf"/>
</dbReference>
<feature type="region of interest" description="Disordered" evidence="1">
    <location>
        <begin position="791"/>
        <end position="886"/>
    </location>
</feature>
<feature type="compositionally biased region" description="Polar residues" evidence="1">
    <location>
        <begin position="1069"/>
        <end position="1099"/>
    </location>
</feature>
<reference evidence="3" key="1">
    <citation type="submission" date="2019-03" db="EMBL/GenBank/DDBJ databases">
        <title>Improved annotation for the trematode Fasciola hepatica.</title>
        <authorList>
            <person name="Choi Y.-J."/>
            <person name="Martin J."/>
            <person name="Mitreva M."/>
        </authorList>
    </citation>
    <scope>NUCLEOTIDE SEQUENCE [LARGE SCALE GENOMIC DNA]</scope>
</reference>
<proteinExistence type="predicted"/>
<dbReference type="PANTHER" id="PTHR13371">
    <property type="entry name" value="GLYCINE-, GLUTAMATE-, THIENYLCYCLOHEXYLPIPERIDINE-BINDING PROTEIN"/>
    <property type="match status" value="1"/>
</dbReference>
<dbReference type="InterPro" id="IPR052607">
    <property type="entry name" value="CEP104-like"/>
</dbReference>
<protein>
    <submittedName>
        <fullName evidence="3">Centrosomal protein of 104 kDa</fullName>
    </submittedName>
</protein>
<dbReference type="AlphaFoldDB" id="A0A4E0S2P9"/>
<sequence length="1115" mass="124662">MPHKLPFRVVHVTCQDENYPATELNHHSPATRGWVSSRFCTFPQQLIFVLEERAHLRKIQVLSHQYLIASKIEFFVGDLRDDDIRHYENARYTRLGYVSLSDNRSTEFKARELKSVHVDAMGTFVQLLLHKNYTNEHNLYNQVGLIAINLIGDPVRKFPGSTNVLSGSSGATNRPDFIPPTEDLAFDIYQDPEVANIIRKLEKQKQACVSQEKFDEAQKIRDAIGYLHRVGERLGRLALEKQQAVEEENYERAKLKKFQISELRTNLYKDLDLINLLSQDIPLVGRVQANGDCADPLFTYESDAKSKVKRPDPIRLQALQELSMQTVLTQSTTETNRARSPSPNRRHSSSPSRRGTLHPMDPDERPLPALHRQQDSRSSVSVTKPTEPDYDDRTLSDQVSIMSVDPSSALDLPVLVPTTGASGQGLAPIEDEGTEAFESEEWGDEQQNSGQEHESRPSVPTNPVTAGQHSNQLEPLSESNRRLASVAIDAVGLEMVTMALSKVWAFREKALLELEKRVTAPQLLPPASQPDSAEPDPRGELRAITFLMKRALEDQVLSIFRLAVHFLKPLVIDFVERYMIPRPELHYALDKLLPVLFRRTGDTAVRIREVAKKQVLSMAQWPQLRQSTAYWNEVLRPFSTVTLDRLALSRMELVTELYAARGIDSAPLPSSEPTGGGSHNGFTLEAVVFFTAQALTHRSNEVREAAENLMVALYRAENRSMIRSCLPSADDVKTQRHPLYRRLLGKFERIDIKYAPVDAPPNGAVPDATKKQKDLEALQAEVQQVRAMIQAGVSRARASPARAERGRPSKVKPVKQRPSNMRQSNPPSSTHAHALTRSETEATTKTKGATTATRQSPRSPRRVPSRPADSAPQDWSDTGPMPPGQLTSEAELLLTLDKTCIFCGERNEQFTEEGLDLHYWKDCPMLHRCTNCKQVVEIAGMVEHLLHECEAAPPGHYIRCTRCSEAVLHSELDSHPCIPTVASGAQSSSHVRCPLCHTDLPILPTSSAVNNVIAPGGPEDIWKSHLLGGDHLDLPPCSHNPRRPVQTQQAVHIRITSNGSVNVVPKPSRLSTQSPRMTQPSPSNKMNSQTREQKNSVPQKSGIPRPTYQSHVRPV</sequence>
<dbReference type="EMBL" id="JXXN02000291">
    <property type="protein sequence ID" value="THD27892.1"/>
    <property type="molecule type" value="Genomic_DNA"/>
</dbReference>
<evidence type="ECO:0000256" key="1">
    <source>
        <dbReference type="SAM" id="MobiDB-lite"/>
    </source>
</evidence>
<dbReference type="Pfam" id="PF21040">
    <property type="entry name" value="CEP104-like_TOG"/>
    <property type="match status" value="1"/>
</dbReference>
<organism evidence="3 4">
    <name type="scientific">Fasciola hepatica</name>
    <name type="common">Liver fluke</name>
    <dbReference type="NCBI Taxonomy" id="6192"/>
    <lineage>
        <taxon>Eukaryota</taxon>
        <taxon>Metazoa</taxon>
        <taxon>Spiralia</taxon>
        <taxon>Lophotrochozoa</taxon>
        <taxon>Platyhelminthes</taxon>
        <taxon>Trematoda</taxon>
        <taxon>Digenea</taxon>
        <taxon>Plagiorchiida</taxon>
        <taxon>Echinostomata</taxon>
        <taxon>Echinostomatoidea</taxon>
        <taxon>Fasciolidae</taxon>
        <taxon>Fasciola</taxon>
    </lineage>
</organism>
<comment type="caution">
    <text evidence="3">The sequence shown here is derived from an EMBL/GenBank/DDBJ whole genome shotgun (WGS) entry which is preliminary data.</text>
</comment>
<name>A0A4E0S2P9_FASHE</name>
<dbReference type="SUPFAM" id="SSF49785">
    <property type="entry name" value="Galactose-binding domain-like"/>
    <property type="match status" value="1"/>
</dbReference>
<dbReference type="InterPro" id="IPR048739">
    <property type="entry name" value="CEP104_N"/>
</dbReference>
<dbReference type="Gene3D" id="1.25.10.10">
    <property type="entry name" value="Leucine-rich Repeat Variant"/>
    <property type="match status" value="1"/>
</dbReference>
<feature type="compositionally biased region" description="Low complexity" evidence="1">
    <location>
        <begin position="791"/>
        <end position="801"/>
    </location>
</feature>
<dbReference type="InterPro" id="IPR001943">
    <property type="entry name" value="UVR_dom"/>
</dbReference>
<dbReference type="Pfam" id="PF21039">
    <property type="entry name" value="CEP104_ZnF"/>
    <property type="match status" value="1"/>
</dbReference>
<evidence type="ECO:0000313" key="3">
    <source>
        <dbReference type="EMBL" id="THD27892.1"/>
    </source>
</evidence>
<gene>
    <name evidence="3" type="ORF">D915_001185</name>
</gene>
<dbReference type="Proteomes" id="UP000230066">
    <property type="component" value="Unassembled WGS sequence"/>
</dbReference>
<feature type="compositionally biased region" description="Low complexity" evidence="1">
    <location>
        <begin position="845"/>
        <end position="858"/>
    </location>
</feature>
<dbReference type="Pfam" id="PF21038">
    <property type="entry name" value="CEP104_N"/>
    <property type="match status" value="1"/>
</dbReference>
<feature type="region of interest" description="Disordered" evidence="1">
    <location>
        <begin position="1056"/>
        <end position="1115"/>
    </location>
</feature>
<dbReference type="InterPro" id="IPR011989">
    <property type="entry name" value="ARM-like"/>
</dbReference>
<dbReference type="GO" id="GO:0005929">
    <property type="term" value="C:cilium"/>
    <property type="evidence" value="ECO:0007669"/>
    <property type="project" value="TreeGrafter"/>
</dbReference>
<dbReference type="PANTHER" id="PTHR13371:SF0">
    <property type="entry name" value="CENTROSOMAL PROTEIN OF 104 KDA"/>
    <property type="match status" value="1"/>
</dbReference>
<feature type="region of interest" description="Disordered" evidence="1">
    <location>
        <begin position="435"/>
        <end position="478"/>
    </location>
</feature>
<accession>A0A4E0S2P9</accession>
<dbReference type="Pfam" id="PF02151">
    <property type="entry name" value="UVR"/>
    <property type="match status" value="1"/>
</dbReference>
<feature type="region of interest" description="Disordered" evidence="1">
    <location>
        <begin position="321"/>
        <end position="396"/>
    </location>
</feature>
<feature type="compositionally biased region" description="Polar residues" evidence="1">
    <location>
        <begin position="321"/>
        <end position="335"/>
    </location>
</feature>
<dbReference type="PROSITE" id="PS50151">
    <property type="entry name" value="UVR"/>
    <property type="match status" value="1"/>
</dbReference>
<feature type="compositionally biased region" description="Acidic residues" evidence="1">
    <location>
        <begin position="435"/>
        <end position="444"/>
    </location>
</feature>
<dbReference type="InterPro" id="IPR008979">
    <property type="entry name" value="Galactose-bd-like_sf"/>
</dbReference>
<feature type="compositionally biased region" description="Polar residues" evidence="1">
    <location>
        <begin position="458"/>
        <end position="478"/>
    </location>
</feature>
<feature type="compositionally biased region" description="Polar residues" evidence="1">
    <location>
        <begin position="817"/>
        <end position="831"/>
    </location>
</feature>
<feature type="compositionally biased region" description="Low complexity" evidence="1">
    <location>
        <begin position="338"/>
        <end position="354"/>
    </location>
</feature>
<keyword evidence="4" id="KW-1185">Reference proteome</keyword>
<evidence type="ECO:0000313" key="4">
    <source>
        <dbReference type="Proteomes" id="UP000230066"/>
    </source>
</evidence>
<evidence type="ECO:0000259" key="2">
    <source>
        <dbReference type="PROSITE" id="PS50151"/>
    </source>
</evidence>
<feature type="domain" description="UVR" evidence="2">
    <location>
        <begin position="195"/>
        <end position="230"/>
    </location>
</feature>